<name>A0ABP8JQF0_9MICO</name>
<dbReference type="PROSITE" id="PS51257">
    <property type="entry name" value="PROKAR_LIPOPROTEIN"/>
    <property type="match status" value="1"/>
</dbReference>
<dbReference type="EMBL" id="BAABFX010000025">
    <property type="protein sequence ID" value="GAA4394616.1"/>
    <property type="molecule type" value="Genomic_DNA"/>
</dbReference>
<reference evidence="2" key="1">
    <citation type="journal article" date="2019" name="Int. J. Syst. Evol. Microbiol.">
        <title>The Global Catalogue of Microorganisms (GCM) 10K type strain sequencing project: providing services to taxonomists for standard genome sequencing and annotation.</title>
        <authorList>
            <consortium name="The Broad Institute Genomics Platform"/>
            <consortium name="The Broad Institute Genome Sequencing Center for Infectious Disease"/>
            <person name="Wu L."/>
            <person name="Ma J."/>
        </authorList>
    </citation>
    <scope>NUCLEOTIDE SEQUENCE [LARGE SCALE GENOMIC DNA]</scope>
    <source>
        <strain evidence="2">JCM 17738</strain>
    </source>
</reference>
<dbReference type="RefSeq" id="WP_159902203.1">
    <property type="nucleotide sequence ID" value="NZ_BAABFX010000025.1"/>
</dbReference>
<evidence type="ECO:0000313" key="2">
    <source>
        <dbReference type="Proteomes" id="UP001500390"/>
    </source>
</evidence>
<dbReference type="Proteomes" id="UP001500390">
    <property type="component" value="Unassembled WGS sequence"/>
</dbReference>
<organism evidence="1 2">
    <name type="scientific">Ornithinibacter aureus</name>
    <dbReference type="NCBI Taxonomy" id="622664"/>
    <lineage>
        <taxon>Bacteria</taxon>
        <taxon>Bacillati</taxon>
        <taxon>Actinomycetota</taxon>
        <taxon>Actinomycetes</taxon>
        <taxon>Micrococcales</taxon>
        <taxon>Intrasporangiaceae</taxon>
        <taxon>Ornithinibacter</taxon>
    </lineage>
</organism>
<protein>
    <recommendedName>
        <fullName evidence="3">Lipoprotein LpqN</fullName>
    </recommendedName>
</protein>
<evidence type="ECO:0008006" key="3">
    <source>
        <dbReference type="Google" id="ProtNLM"/>
    </source>
</evidence>
<gene>
    <name evidence="1" type="ORF">GCM10023153_15850</name>
</gene>
<evidence type="ECO:0000313" key="1">
    <source>
        <dbReference type="EMBL" id="GAA4394616.1"/>
    </source>
</evidence>
<accession>A0ABP8JQF0</accession>
<keyword evidence="2" id="KW-1185">Reference proteome</keyword>
<comment type="caution">
    <text evidence="1">The sequence shown here is derived from an EMBL/GenBank/DDBJ whole genome shotgun (WGS) entry which is preliminary data.</text>
</comment>
<proteinExistence type="predicted"/>
<sequence length="214" mass="22478">MLGSSRPARRKPRATALTLIAVGALGALLTGCSGSASDADLPPRLESIRPSETPSPVFAHSAKAQIDARTVSGDGWSIQVPAKFEEQTAPGAEGTTTYRWIAPAAGSQPPLVAVVTDAKPRADAIEQSKTLEITLEVDPAIKVTRSELEWPGAQRAILLQWNQPTQGVAGGVTNWQLMVQVNSGLILNALAIAPEDDFAKLGFAEVLSTFTPTS</sequence>